<accession>A7I8V4</accession>
<proteinExistence type="predicted"/>
<dbReference type="EMBL" id="CP000780">
    <property type="protein sequence ID" value="ABS56165.1"/>
    <property type="molecule type" value="Genomic_DNA"/>
</dbReference>
<dbReference type="OrthoDB" id="65070at2157"/>
<dbReference type="AlphaFoldDB" id="A7I8V4"/>
<reference evidence="3" key="1">
    <citation type="journal article" date="2015" name="Microbiology">
        <title>Genome of Methanoregula boonei 6A8 reveals adaptations to oligotrophic peatland environments.</title>
        <authorList>
            <person name="Braeuer S."/>
            <person name="Cadillo-Quiroz H."/>
            <person name="Kyrpides N."/>
            <person name="Woyke T."/>
            <person name="Goodwin L."/>
            <person name="Detter C."/>
            <person name="Podell S."/>
            <person name="Yavitt J.B."/>
            <person name="Zinder S.H."/>
        </authorList>
    </citation>
    <scope>NUCLEOTIDE SEQUENCE [LARGE SCALE GENOMIC DNA]</scope>
    <source>
        <strain evidence="3">DSM 21154 / JCM 14090 / 6A8</strain>
    </source>
</reference>
<organism evidence="2 3">
    <name type="scientific">Methanoregula boonei (strain DSM 21154 / JCM 14090 / 6A8)</name>
    <dbReference type="NCBI Taxonomy" id="456442"/>
    <lineage>
        <taxon>Archaea</taxon>
        <taxon>Methanobacteriati</taxon>
        <taxon>Methanobacteriota</taxon>
        <taxon>Stenosarchaea group</taxon>
        <taxon>Methanomicrobia</taxon>
        <taxon>Methanomicrobiales</taxon>
        <taxon>Methanoregulaceae</taxon>
        <taxon>Methanoregula</taxon>
    </lineage>
</organism>
<dbReference type="Gene3D" id="2.60.40.10">
    <property type="entry name" value="Immunoglobulins"/>
    <property type="match status" value="1"/>
</dbReference>
<keyword evidence="3" id="KW-1185">Reference proteome</keyword>
<keyword evidence="1" id="KW-1133">Transmembrane helix</keyword>
<evidence type="ECO:0000313" key="2">
    <source>
        <dbReference type="EMBL" id="ABS56165.1"/>
    </source>
</evidence>
<dbReference type="GeneID" id="5411193"/>
<dbReference type="KEGG" id="mbn:Mboo_1648"/>
<feature type="transmembrane region" description="Helical" evidence="1">
    <location>
        <begin position="425"/>
        <end position="443"/>
    </location>
</feature>
<dbReference type="PANTHER" id="PTHR35902">
    <property type="entry name" value="S-LAYER DOMAIN-LIKE PROTEIN-RELATED"/>
    <property type="match status" value="1"/>
</dbReference>
<dbReference type="HOGENOM" id="CLU_048387_0_0_2"/>
<keyword evidence="1" id="KW-0472">Membrane</keyword>
<dbReference type="eggNOG" id="arCOG04400">
    <property type="taxonomic scope" value="Archaea"/>
</dbReference>
<evidence type="ECO:0008006" key="4">
    <source>
        <dbReference type="Google" id="ProtNLM"/>
    </source>
</evidence>
<dbReference type="Proteomes" id="UP000002408">
    <property type="component" value="Chromosome"/>
</dbReference>
<sequence precursor="true">MKFHAACIGILLVFLMVAAASAGSTSSTTSTGSTTSSTSSVSASTTVSAEQALSQVYVSSVTVDPQVFYPGDQGTITVQLTNSGTQEVAFEHADILNSQNVYIPDELHNPYQVMTYLGPGNTMTYTFNVVAKGSEGIYYPDFSVASRDSASIIYPIKVQVDSTPVQETITLRPDNFALDNTDTVNLTITNPRNGAIDNVEVTPSGTGFGISPLQSFIVSIPGDSSVNIPFAITPYQAGSNVTFTIQYSNGQTIQNPHTDTVVLPLNIGPSKTAATTVINDLALTVSNGAYQLTGDVTNTGITDANGVVVTAGAPAQPVEPYSSYAVGSLTSNDFSSFTLTFTASDLSAIPITTQWKDANGNTLSSTQTFDLRSLASAAESGTRSGSYSGGSSTGVSSSASGYGGAARGGGLFGIGGGRGGGLSSFYPVIIGAIVIIAAIALYVKRKWILGKFRKQ</sequence>
<evidence type="ECO:0000313" key="3">
    <source>
        <dbReference type="Proteomes" id="UP000002408"/>
    </source>
</evidence>
<protein>
    <recommendedName>
        <fullName evidence="4">CARDB domain-containing protein</fullName>
    </recommendedName>
</protein>
<name>A7I8V4_METB6</name>
<evidence type="ECO:0000256" key="1">
    <source>
        <dbReference type="SAM" id="Phobius"/>
    </source>
</evidence>
<dbReference type="InterPro" id="IPR013783">
    <property type="entry name" value="Ig-like_fold"/>
</dbReference>
<dbReference type="STRING" id="456442.Mboo_1648"/>
<dbReference type="RefSeq" id="WP_012107211.1">
    <property type="nucleotide sequence ID" value="NC_009712.1"/>
</dbReference>
<dbReference type="PANTHER" id="PTHR35902:SF3">
    <property type="entry name" value="NPCBM-ASSOCIATED, NEW3 DOMAIN OF ALPHA-GALACTOSIDASE"/>
    <property type="match status" value="1"/>
</dbReference>
<gene>
    <name evidence="2" type="ordered locus">Mboo_1648</name>
</gene>
<keyword evidence="1" id="KW-0812">Transmembrane</keyword>